<gene>
    <name evidence="1" type="ORF">ACPOL_4371</name>
</gene>
<name>A0A2Z5G495_9BACT</name>
<evidence type="ECO:0000313" key="2">
    <source>
        <dbReference type="Proteomes" id="UP000253606"/>
    </source>
</evidence>
<protein>
    <submittedName>
        <fullName evidence="1">Uncharacterized protein</fullName>
    </submittedName>
</protein>
<sequence>MATTSEIDERRRDLRRFQNLPLAIKNADHFLPFDDSGAGRSIGGHAIRTPSEWLSPLPYLGLRNSRPRSLSAWAASHAAVRALVPTPA</sequence>
<dbReference type="AlphaFoldDB" id="A0A2Z5G495"/>
<organism evidence="1 2">
    <name type="scientific">Acidisarcina polymorpha</name>
    <dbReference type="NCBI Taxonomy" id="2211140"/>
    <lineage>
        <taxon>Bacteria</taxon>
        <taxon>Pseudomonadati</taxon>
        <taxon>Acidobacteriota</taxon>
        <taxon>Terriglobia</taxon>
        <taxon>Terriglobales</taxon>
        <taxon>Acidobacteriaceae</taxon>
        <taxon>Acidisarcina</taxon>
    </lineage>
</organism>
<accession>A0A2Z5G495</accession>
<dbReference type="KEGG" id="abas:ACPOL_4371"/>
<dbReference type="Proteomes" id="UP000253606">
    <property type="component" value="Chromosome"/>
</dbReference>
<dbReference type="RefSeq" id="WP_114208579.1">
    <property type="nucleotide sequence ID" value="NZ_CP030840.1"/>
</dbReference>
<evidence type="ECO:0000313" key="1">
    <source>
        <dbReference type="EMBL" id="AXC13644.1"/>
    </source>
</evidence>
<reference evidence="1 2" key="1">
    <citation type="journal article" date="2018" name="Front. Microbiol.">
        <title>Hydrolytic Capabilities as a Key to Environmental Success: Chitinolytic and Cellulolytic Acidobacteria From Acidic Sub-arctic Soils and Boreal Peatlands.</title>
        <authorList>
            <person name="Belova S.E."/>
            <person name="Ravin N.V."/>
            <person name="Pankratov T.A."/>
            <person name="Rakitin A.L."/>
            <person name="Ivanova A.A."/>
            <person name="Beletsky A.V."/>
            <person name="Mardanov A.V."/>
            <person name="Sinninghe Damste J.S."/>
            <person name="Dedysh S.N."/>
        </authorList>
    </citation>
    <scope>NUCLEOTIDE SEQUENCE [LARGE SCALE GENOMIC DNA]</scope>
    <source>
        <strain evidence="1 2">SBC82</strain>
    </source>
</reference>
<proteinExistence type="predicted"/>
<keyword evidence="2" id="KW-1185">Reference proteome</keyword>
<dbReference type="EMBL" id="CP030840">
    <property type="protein sequence ID" value="AXC13644.1"/>
    <property type="molecule type" value="Genomic_DNA"/>
</dbReference>